<evidence type="ECO:0000256" key="6">
    <source>
        <dbReference type="SAM" id="SignalP"/>
    </source>
</evidence>
<dbReference type="EMBL" id="JAACJM010000072">
    <property type="protein sequence ID" value="KAF5350898.1"/>
    <property type="molecule type" value="Genomic_DNA"/>
</dbReference>
<dbReference type="OrthoDB" id="3265591at2759"/>
<evidence type="ECO:0000256" key="1">
    <source>
        <dbReference type="ARBA" id="ARBA00001971"/>
    </source>
</evidence>
<evidence type="ECO:0000256" key="5">
    <source>
        <dbReference type="ARBA" id="ARBA00023004"/>
    </source>
</evidence>
<keyword evidence="6" id="KW-0732">Signal</keyword>
<comment type="cofactor">
    <cofactor evidence="1">
        <name>heme</name>
        <dbReference type="ChEBI" id="CHEBI:30413"/>
    </cofactor>
</comment>
<name>A0A8H5D0E2_9AGAR</name>
<evidence type="ECO:0000256" key="2">
    <source>
        <dbReference type="ARBA" id="ARBA00010617"/>
    </source>
</evidence>
<evidence type="ECO:0000256" key="4">
    <source>
        <dbReference type="ARBA" id="ARBA00023002"/>
    </source>
</evidence>
<keyword evidence="4" id="KW-0560">Oxidoreductase</keyword>
<evidence type="ECO:0000313" key="7">
    <source>
        <dbReference type="EMBL" id="KAF5350898.1"/>
    </source>
</evidence>
<proteinExistence type="inferred from homology"/>
<comment type="caution">
    <text evidence="7">The sequence shown here is derived from an EMBL/GenBank/DDBJ whole genome shotgun (WGS) entry which is preliminary data.</text>
</comment>
<protein>
    <recommendedName>
        <fullName evidence="9">Cytochrome P450</fullName>
    </recommendedName>
</protein>
<reference evidence="7 8" key="1">
    <citation type="journal article" date="2020" name="ISME J.">
        <title>Uncovering the hidden diversity of litter-decomposition mechanisms in mushroom-forming fungi.</title>
        <authorList>
            <person name="Floudas D."/>
            <person name="Bentzer J."/>
            <person name="Ahren D."/>
            <person name="Johansson T."/>
            <person name="Persson P."/>
            <person name="Tunlid A."/>
        </authorList>
    </citation>
    <scope>NUCLEOTIDE SEQUENCE [LARGE SCALE GENOMIC DNA]</scope>
    <source>
        <strain evidence="7 8">CBS 291.85</strain>
    </source>
</reference>
<evidence type="ECO:0008006" key="9">
    <source>
        <dbReference type="Google" id="ProtNLM"/>
    </source>
</evidence>
<keyword evidence="8" id="KW-1185">Reference proteome</keyword>
<dbReference type="PANTHER" id="PTHR46206">
    <property type="entry name" value="CYTOCHROME P450"/>
    <property type="match status" value="1"/>
</dbReference>
<dbReference type="AlphaFoldDB" id="A0A8H5D0E2"/>
<organism evidence="7 8">
    <name type="scientific">Tetrapyrgos nigripes</name>
    <dbReference type="NCBI Taxonomy" id="182062"/>
    <lineage>
        <taxon>Eukaryota</taxon>
        <taxon>Fungi</taxon>
        <taxon>Dikarya</taxon>
        <taxon>Basidiomycota</taxon>
        <taxon>Agaricomycotina</taxon>
        <taxon>Agaricomycetes</taxon>
        <taxon>Agaricomycetidae</taxon>
        <taxon>Agaricales</taxon>
        <taxon>Marasmiineae</taxon>
        <taxon>Marasmiaceae</taxon>
        <taxon>Tetrapyrgos</taxon>
    </lineage>
</organism>
<keyword evidence="3" id="KW-0479">Metal-binding</keyword>
<dbReference type="Proteomes" id="UP000559256">
    <property type="component" value="Unassembled WGS sequence"/>
</dbReference>
<feature type="chain" id="PRO_5034730450" description="Cytochrome P450" evidence="6">
    <location>
        <begin position="28"/>
        <end position="232"/>
    </location>
</feature>
<dbReference type="GO" id="GO:0046872">
    <property type="term" value="F:metal ion binding"/>
    <property type="evidence" value="ECO:0007669"/>
    <property type="project" value="UniProtKB-KW"/>
</dbReference>
<sequence>MALGFGLSPLPLVLGLVLILGFKFARACHEKSKLKHIQTLGPDGLLTSYITAFRWVTKATDIIEEGYRLFLNGIYKLPTLTGWIVIANGKAMVDDIRKAPDEYLSHAETAKEMLHTEYTIHPDLVLNPYHISVIRTPLTRAIGGLFSEMHDEVVEVMTEKIPPSEEWVPVRAHETSLQVVVRVANRFLVGLPLCRESWWCDLNINFTISVVSNAMLISLFPKIFTSNRRSDI</sequence>
<gene>
    <name evidence="7" type="ORF">D9758_010539</name>
</gene>
<comment type="similarity">
    <text evidence="2">Belongs to the cytochrome P450 family.</text>
</comment>
<keyword evidence="5" id="KW-0408">Iron</keyword>
<accession>A0A8H5D0E2</accession>
<evidence type="ECO:0000313" key="8">
    <source>
        <dbReference type="Proteomes" id="UP000559256"/>
    </source>
</evidence>
<feature type="signal peptide" evidence="6">
    <location>
        <begin position="1"/>
        <end position="27"/>
    </location>
</feature>
<evidence type="ECO:0000256" key="3">
    <source>
        <dbReference type="ARBA" id="ARBA00022723"/>
    </source>
</evidence>
<dbReference type="GO" id="GO:0016491">
    <property type="term" value="F:oxidoreductase activity"/>
    <property type="evidence" value="ECO:0007669"/>
    <property type="project" value="UniProtKB-KW"/>
</dbReference>